<keyword evidence="2" id="KW-1185">Reference proteome</keyword>
<dbReference type="Gene3D" id="3.50.50.60">
    <property type="entry name" value="FAD/NAD(P)-binding domain"/>
    <property type="match status" value="1"/>
</dbReference>
<dbReference type="PANTHER" id="PTHR16128:SF5">
    <property type="entry name" value="FAD_NAD(P)-BINDING OXIDOREDUCTASE FAMILY PROTEIN"/>
    <property type="match status" value="1"/>
</dbReference>
<accession>F5RC61</accession>
<evidence type="ECO:0000313" key="2">
    <source>
        <dbReference type="Proteomes" id="UP000005019"/>
    </source>
</evidence>
<dbReference type="Proteomes" id="UP000005019">
    <property type="component" value="Unassembled WGS sequence"/>
</dbReference>
<evidence type="ECO:0000313" key="1">
    <source>
        <dbReference type="EMBL" id="EGK71834.1"/>
    </source>
</evidence>
<dbReference type="AlphaFoldDB" id="F5RC61"/>
<gene>
    <name evidence="1" type="ORF">METUNv1_01858</name>
</gene>
<proteinExistence type="predicted"/>
<dbReference type="Gene3D" id="3.90.660.10">
    <property type="match status" value="1"/>
</dbReference>
<dbReference type="RefSeq" id="WP_008061023.1">
    <property type="nucleotide sequence ID" value="NZ_AFHG01000045.1"/>
</dbReference>
<dbReference type="EMBL" id="AFHG01000045">
    <property type="protein sequence ID" value="EGK71834.1"/>
    <property type="molecule type" value="Genomic_DNA"/>
</dbReference>
<protein>
    <submittedName>
        <fullName evidence="1">FAD dependent oxidoreductase</fullName>
    </submittedName>
</protein>
<dbReference type="InterPro" id="IPR036188">
    <property type="entry name" value="FAD/NAD-bd_sf"/>
</dbReference>
<comment type="caution">
    <text evidence="1">The sequence shown here is derived from an EMBL/GenBank/DDBJ whole genome shotgun (WGS) entry which is preliminary data.</text>
</comment>
<organism evidence="1 2">
    <name type="scientific">Methyloversatilis universalis (strain ATCC BAA-1314 / DSM 25237 / JCM 13912 / CCUG 52030 / FAM5)</name>
    <dbReference type="NCBI Taxonomy" id="1000565"/>
    <lineage>
        <taxon>Bacteria</taxon>
        <taxon>Pseudomonadati</taxon>
        <taxon>Pseudomonadota</taxon>
        <taxon>Betaproteobacteria</taxon>
        <taxon>Nitrosomonadales</taxon>
        <taxon>Sterolibacteriaceae</taxon>
        <taxon>Methyloversatilis</taxon>
    </lineage>
</organism>
<dbReference type="Pfam" id="PF13450">
    <property type="entry name" value="NAD_binding_8"/>
    <property type="match status" value="1"/>
</dbReference>
<reference evidence="1 2" key="1">
    <citation type="journal article" date="2011" name="J. Bacteriol.">
        <title>Genome sequence of Methyloversatilis universalis FAM5T, a methylotrophic representative of the order Rhodocyclales.</title>
        <authorList>
            <person name="Kittichotirat W."/>
            <person name="Good N.M."/>
            <person name="Hall R."/>
            <person name="Bringel F."/>
            <person name="Lajus A."/>
            <person name="Medigue C."/>
            <person name="Smalley N.E."/>
            <person name="Beck D."/>
            <person name="Bumgarner R."/>
            <person name="Vuilleumier S."/>
            <person name="Kalyuzhnaya M.G."/>
        </authorList>
    </citation>
    <scope>NUCLEOTIDE SEQUENCE [LARGE SCALE GENOMIC DNA]</scope>
    <source>
        <strain evidence="2">ATCC BAA-1314 / JCM 13912 / FAM5</strain>
    </source>
</reference>
<name>F5RC61_METUF</name>
<dbReference type="STRING" id="1000565.METUNv1_01858"/>
<dbReference type="PANTHER" id="PTHR16128">
    <property type="entry name" value="FAD/NAD(P)-BINDING OXIDOREDUCTASE FAMILY PROTEIN"/>
    <property type="match status" value="1"/>
</dbReference>
<dbReference type="eggNOG" id="COG3380">
    <property type="taxonomic scope" value="Bacteria"/>
</dbReference>
<sequence>MHNIAVIGAGMAGCTLARRLVDAGRRVHVFDKGRAAGGRMATRVAGRLRFDHGAQFMSVRGDAMRARLPEWQQAGVLARWPQAAVGDSERWVAVPGMNALAPRMLWGAEFSAQTLIHTLGADRFGWWLAEESGTLPDCFDAVLVTLPAPQAVTLFERSTGAGLARFIDAMRQIRYAPCWTLMLSLSERLDVADCLRFPAGGALNWAARDSGKPQRDASRECWVVHADPLWSRQHLECEPEQIEALLTEAFAAAVGRAVVPVQRCAHRWRYARVVDALGQPCLWDADARVGYASDGCLGERIEDAFDSANALADRVLEAGANRDLPWVHAAEQHVHLR</sequence>
<dbReference type="SUPFAM" id="SSF51905">
    <property type="entry name" value="FAD/NAD(P)-binding domain"/>
    <property type="match status" value="1"/>
</dbReference>
<dbReference type="OrthoDB" id="5792777at2"/>